<feature type="region of interest" description="Disordered" evidence="1">
    <location>
        <begin position="1071"/>
        <end position="1168"/>
    </location>
</feature>
<feature type="compositionally biased region" description="Basic and acidic residues" evidence="1">
    <location>
        <begin position="790"/>
        <end position="803"/>
    </location>
</feature>
<organism evidence="3 4">
    <name type="scientific">Pyrenophora seminiperda CCB06</name>
    <dbReference type="NCBI Taxonomy" id="1302712"/>
    <lineage>
        <taxon>Eukaryota</taxon>
        <taxon>Fungi</taxon>
        <taxon>Dikarya</taxon>
        <taxon>Ascomycota</taxon>
        <taxon>Pezizomycotina</taxon>
        <taxon>Dothideomycetes</taxon>
        <taxon>Pleosporomycetidae</taxon>
        <taxon>Pleosporales</taxon>
        <taxon>Pleosporineae</taxon>
        <taxon>Pleosporaceae</taxon>
        <taxon>Pyrenophora</taxon>
    </lineage>
</organism>
<feature type="compositionally biased region" description="Basic residues" evidence="1">
    <location>
        <begin position="918"/>
        <end position="930"/>
    </location>
</feature>
<feature type="compositionally biased region" description="Basic and acidic residues" evidence="1">
    <location>
        <begin position="1135"/>
        <end position="1149"/>
    </location>
</feature>
<gene>
    <name evidence="3" type="ORF">GMOD_00002095</name>
</gene>
<dbReference type="PANTHER" id="PTHR36223">
    <property type="entry name" value="BETA-LACTAMASE-TYPE TRANSPEPTIDASE FOLD DOMAIN CONTAINING PROTEIN"/>
    <property type="match status" value="1"/>
</dbReference>
<dbReference type="InterPro" id="IPR057678">
    <property type="entry name" value="DUF7918"/>
</dbReference>
<dbReference type="OrthoDB" id="5423516at2759"/>
<name>A0A3M7LX69_9PLEO</name>
<feature type="compositionally biased region" description="Polar residues" evidence="1">
    <location>
        <begin position="392"/>
        <end position="430"/>
    </location>
</feature>
<feature type="compositionally biased region" description="Polar residues" evidence="1">
    <location>
        <begin position="869"/>
        <end position="881"/>
    </location>
</feature>
<feature type="region of interest" description="Disordered" evidence="1">
    <location>
        <begin position="165"/>
        <end position="292"/>
    </location>
</feature>
<accession>A0A3M7LX69</accession>
<feature type="domain" description="DUF7918" evidence="2">
    <location>
        <begin position="965"/>
        <end position="1027"/>
    </location>
</feature>
<dbReference type="EMBL" id="KE747809">
    <property type="protein sequence ID" value="RMZ66732.1"/>
    <property type="molecule type" value="Genomic_DNA"/>
</dbReference>
<feature type="compositionally biased region" description="Basic and acidic residues" evidence="1">
    <location>
        <begin position="977"/>
        <end position="986"/>
    </location>
</feature>
<evidence type="ECO:0000313" key="4">
    <source>
        <dbReference type="Proteomes" id="UP000265663"/>
    </source>
</evidence>
<evidence type="ECO:0000256" key="1">
    <source>
        <dbReference type="SAM" id="MobiDB-lite"/>
    </source>
</evidence>
<feature type="compositionally biased region" description="Basic and acidic residues" evidence="1">
    <location>
        <begin position="840"/>
        <end position="851"/>
    </location>
</feature>
<protein>
    <submittedName>
        <fullName evidence="3">Zinc finger zz-type</fullName>
    </submittedName>
</protein>
<feature type="compositionally biased region" description="Basic and acidic residues" evidence="1">
    <location>
        <begin position="700"/>
        <end position="717"/>
    </location>
</feature>
<sequence length="1168" mass="130328">MFSVATSHRAMPSLKDLNCAIELSESQNALQEFGTIYGDGFVETFVPVPSKPQSFSVHITSNKFIAPGIAIFVYVDGVYQCNRNRQDLKLRKPSDSRSLVDFRVRQKEEKRKDGSMIAREWAFDKLNIASADDAPNLCSPNILENIGCIEVIVLRCAGSRNAQSASTMNLDGAGDPPNHYLGVDRSSSQSNGKSMYDDRSPLFNNLNSVFRPPPPLSSHRQPYAETERSYEASSSSRNRRSTHNALDVSPRASVTQRTQIRSRYTESVSPGARRTSDLPSSGFEYGSGPIPRDRELFHQRAADAGTPQVPFQDTEWLNKVITTAVKQGLEESRRVETQSDGHVGNKKGHFDLETKSDLPGAWPASPVAAAPEPYKRSEPAAVSVHARDSDHGSNWNHSQDGWSQQKPQSRAGTRVTWNAESLSETESSSGHGWKLHEETPSDSWDTEETWATDKAHGWEAADPPTGSQAPAVLSHYNVKAIPPITLGIHDRQLSKHSSRRQKSRSRPHKKHSSRANEVTSSSSESTGYAYIERPSDSVIALSSSDETLRASRSRTYVPHVTKGKAKSHARRTKSTHQGDERRSSQALRHAPSSQPTKIHHASTPPMRTHVTPNVMNLPVHPIPTQTPPQQLSMYAESAVQVAPHSTWDPEAFDLTGNQSSVGNIFPPPYATTLNDLKNSTAGVKQQGKRSLASSTWGSVKKAETVKDSWGDDVEKKSGWGSAGDSGWEEKEPEPQGKNGWTSADEPTNDDQADNGWGEKEPGPQGKNGWTSADEPTNDNQADNGWSNNENNKKVEFSAWETKDNSWGMKQDGAALKDDWDTNDNGWETKNNDWSSLRVSNPDERKKKEKNADVTSQQSALTKEFKKTSVSEVPWQTQTWDFQDSKDKQEGMPWDNIKPAAPTLAEEPPEKAASASCRHSNKSLSKYRLRSHSGDLTTPKPHCQFPPPPSSHKLRTISEDQTYIAPKEPRYTIPEKVASEKGIEHQVRPGPATEYGHAVGRPEYMDRLDNPYAVFRFKYRSRSILKALFGDQIPDQEQHATPSSTEIKKDKLRQMPQDELVEKLLKMETKLREAKRLEETKHKHGHRNQDREKQRGKERTPSDRTEVVTKSLTEAWVQQQSRDPSEKAKSQTAKSTSKEQGEKTKRKENFNETWMKSGNVELGGGDIKW</sequence>
<proteinExistence type="predicted"/>
<feature type="compositionally biased region" description="Basic and acidic residues" evidence="1">
    <location>
        <begin position="1071"/>
        <end position="1106"/>
    </location>
</feature>
<feature type="region of interest" description="Disordered" evidence="1">
    <location>
        <begin position="331"/>
        <end position="449"/>
    </location>
</feature>
<feature type="region of interest" description="Disordered" evidence="1">
    <location>
        <begin position="487"/>
        <end position="529"/>
    </location>
</feature>
<dbReference type="Proteomes" id="UP000265663">
    <property type="component" value="Unassembled WGS sequence"/>
</dbReference>
<feature type="compositionally biased region" description="Polar residues" evidence="1">
    <location>
        <begin position="767"/>
        <end position="789"/>
    </location>
</feature>
<feature type="compositionally biased region" description="Basic residues" evidence="1">
    <location>
        <begin position="494"/>
        <end position="513"/>
    </location>
</feature>
<reference evidence="3 4" key="1">
    <citation type="journal article" date="2014" name="PLoS ONE">
        <title>De novo Genome Assembly of the Fungal Plant Pathogen Pyrenophora semeniperda.</title>
        <authorList>
            <person name="Soliai M.M."/>
            <person name="Meyer S.E."/>
            <person name="Udall J.A."/>
            <person name="Elzinga D.E."/>
            <person name="Hermansen R.A."/>
            <person name="Bodily P.M."/>
            <person name="Hart A.A."/>
            <person name="Coleman C.E."/>
        </authorList>
    </citation>
    <scope>NUCLEOTIDE SEQUENCE [LARGE SCALE GENOMIC DNA]</scope>
    <source>
        <strain evidence="3 4">CCB06</strain>
        <tissue evidence="3">Mycelium</tissue>
    </source>
</reference>
<feature type="region of interest" description="Disordered" evidence="1">
    <location>
        <begin position="544"/>
        <end position="610"/>
    </location>
</feature>
<feature type="compositionally biased region" description="Polar residues" evidence="1">
    <location>
        <begin position="822"/>
        <end position="838"/>
    </location>
</feature>
<feature type="compositionally biased region" description="Basic residues" evidence="1">
    <location>
        <begin position="561"/>
        <end position="574"/>
    </location>
</feature>
<dbReference type="Pfam" id="PF25534">
    <property type="entry name" value="DUF7918"/>
    <property type="match status" value="1"/>
</dbReference>
<dbReference type="PANTHER" id="PTHR36223:SF1">
    <property type="entry name" value="TRANSCRIPTION ELONGATION FACTOR EAF N-TERMINAL DOMAIN-CONTAINING PROTEIN"/>
    <property type="match status" value="1"/>
</dbReference>
<feature type="region of interest" description="Disordered" evidence="1">
    <location>
        <begin position="977"/>
        <end position="997"/>
    </location>
</feature>
<feature type="region of interest" description="Disordered" evidence="1">
    <location>
        <begin position="680"/>
        <end position="953"/>
    </location>
</feature>
<feature type="compositionally biased region" description="Polar residues" evidence="1">
    <location>
        <begin position="515"/>
        <end position="526"/>
    </location>
</feature>
<feature type="compositionally biased region" description="Low complexity" evidence="1">
    <location>
        <begin position="898"/>
        <end position="915"/>
    </location>
</feature>
<evidence type="ECO:0000259" key="2">
    <source>
        <dbReference type="Pfam" id="PF25534"/>
    </source>
</evidence>
<keyword evidence="4" id="KW-1185">Reference proteome</keyword>
<evidence type="ECO:0000313" key="3">
    <source>
        <dbReference type="EMBL" id="RMZ66732.1"/>
    </source>
</evidence>
<feature type="region of interest" description="Disordered" evidence="1">
    <location>
        <begin position="1030"/>
        <end position="1058"/>
    </location>
</feature>
<feature type="compositionally biased region" description="Polar residues" evidence="1">
    <location>
        <begin position="1107"/>
        <end position="1121"/>
    </location>
</feature>
<dbReference type="AlphaFoldDB" id="A0A3M7LX69"/>
<feature type="compositionally biased region" description="Polar residues" evidence="1">
    <location>
        <begin position="252"/>
        <end position="268"/>
    </location>
</feature>